<dbReference type="EMBL" id="JAVRIF010000002">
    <property type="protein sequence ID" value="MDT0602703.1"/>
    <property type="molecule type" value="Genomic_DNA"/>
</dbReference>
<feature type="signal peptide" evidence="1">
    <location>
        <begin position="1"/>
        <end position="18"/>
    </location>
</feature>
<organism evidence="2 3">
    <name type="scientific">Thalassotalea castellviae</name>
    <dbReference type="NCBI Taxonomy" id="3075612"/>
    <lineage>
        <taxon>Bacteria</taxon>
        <taxon>Pseudomonadati</taxon>
        <taxon>Pseudomonadota</taxon>
        <taxon>Gammaproteobacteria</taxon>
        <taxon>Alteromonadales</taxon>
        <taxon>Colwelliaceae</taxon>
        <taxon>Thalassotalea</taxon>
    </lineage>
</organism>
<protein>
    <submittedName>
        <fullName evidence="2">ABC transporter substrate-binding protein</fullName>
    </submittedName>
</protein>
<reference evidence="2 3" key="1">
    <citation type="submission" date="2023-09" db="EMBL/GenBank/DDBJ databases">
        <authorList>
            <person name="Rey-Velasco X."/>
        </authorList>
    </citation>
    <scope>NUCLEOTIDE SEQUENCE [LARGE SCALE GENOMIC DNA]</scope>
    <source>
        <strain evidence="2 3">W431</strain>
    </source>
</reference>
<dbReference type="SUPFAM" id="SSF53850">
    <property type="entry name" value="Periplasmic binding protein-like II"/>
    <property type="match status" value="1"/>
</dbReference>
<feature type="chain" id="PRO_5046983222" evidence="1">
    <location>
        <begin position="19"/>
        <end position="249"/>
    </location>
</feature>
<accession>A0ABU2ZYI7</accession>
<evidence type="ECO:0000313" key="2">
    <source>
        <dbReference type="EMBL" id="MDT0602703.1"/>
    </source>
</evidence>
<sequence length="249" mass="29419">MLRFMLFCSCLFTLLAKADEQLLFVVNDPGSLPYLYFDHDQNSYIGVIPDILHGMQSLNYRFVSNSRKRSEEQIYANKADMMMLSVAWLKQPEKVISTIPIHQHRSFLYSPRKFPENFSLAESKKINTVCTRKSYFYPKLNSYFDSKRLMRVDASNHLSMLKMLFKKRCDYLVMNEFNAINIMQLPFFEGKQLYHAKQPISSVPLNIILRPEFTREKQLLDEHIRALQESGEMDKLLAKYTYTHRAKKE</sequence>
<comment type="caution">
    <text evidence="2">The sequence shown here is derived from an EMBL/GenBank/DDBJ whole genome shotgun (WGS) entry which is preliminary data.</text>
</comment>
<evidence type="ECO:0000313" key="3">
    <source>
        <dbReference type="Proteomes" id="UP001266357"/>
    </source>
</evidence>
<dbReference type="Proteomes" id="UP001266357">
    <property type="component" value="Unassembled WGS sequence"/>
</dbReference>
<proteinExistence type="predicted"/>
<keyword evidence="1" id="KW-0732">Signal</keyword>
<name>A0ABU2ZYI7_9GAMM</name>
<gene>
    <name evidence="2" type="ORF">RM573_03790</name>
</gene>
<keyword evidence="3" id="KW-1185">Reference proteome</keyword>
<evidence type="ECO:0000256" key="1">
    <source>
        <dbReference type="SAM" id="SignalP"/>
    </source>
</evidence>
<dbReference type="RefSeq" id="WP_311577515.1">
    <property type="nucleotide sequence ID" value="NZ_JAVRIF010000002.1"/>
</dbReference>
<dbReference type="Gene3D" id="3.40.190.10">
    <property type="entry name" value="Periplasmic binding protein-like II"/>
    <property type="match status" value="2"/>
</dbReference>